<evidence type="ECO:0000313" key="1">
    <source>
        <dbReference type="EMBL" id="KAK7175193.1"/>
    </source>
</evidence>
<keyword evidence="2" id="KW-1185">Reference proteome</keyword>
<protein>
    <submittedName>
        <fullName evidence="1">Uncharacterized protein</fullName>
    </submittedName>
</protein>
<accession>A0AAN9HJN4</accession>
<comment type="caution">
    <text evidence="1">The sequence shown here is derived from an EMBL/GenBank/DDBJ whole genome shotgun (WGS) entry which is preliminary data.</text>
</comment>
<proteinExistence type="predicted"/>
<name>A0AAN9HJN4_9TELE</name>
<dbReference type="EMBL" id="JAYKXH010000002">
    <property type="protein sequence ID" value="KAK7175193.1"/>
    <property type="molecule type" value="Genomic_DNA"/>
</dbReference>
<dbReference type="Proteomes" id="UP001364617">
    <property type="component" value="Unassembled WGS sequence"/>
</dbReference>
<organism evidence="1 2">
    <name type="scientific">Phoxinus phoxinus</name>
    <name type="common">Eurasian minnow</name>
    <dbReference type="NCBI Taxonomy" id="58324"/>
    <lineage>
        <taxon>Eukaryota</taxon>
        <taxon>Metazoa</taxon>
        <taxon>Chordata</taxon>
        <taxon>Craniata</taxon>
        <taxon>Vertebrata</taxon>
        <taxon>Euteleostomi</taxon>
        <taxon>Actinopterygii</taxon>
        <taxon>Neopterygii</taxon>
        <taxon>Teleostei</taxon>
        <taxon>Ostariophysi</taxon>
        <taxon>Cypriniformes</taxon>
        <taxon>Leuciscidae</taxon>
        <taxon>Phoxininae</taxon>
        <taxon>Phoxinus</taxon>
    </lineage>
</organism>
<reference evidence="1 2" key="1">
    <citation type="submission" date="2024-02" db="EMBL/GenBank/DDBJ databases">
        <title>Chromosome-level genome assembly of the Eurasian Minnow (Phoxinus phoxinus).</title>
        <authorList>
            <person name="Oriowo T.O."/>
            <person name="Martin S."/>
            <person name="Stange M."/>
            <person name="Chrysostomakis Y."/>
            <person name="Brown T."/>
            <person name="Winkler S."/>
            <person name="Kukowka S."/>
            <person name="Myers E.W."/>
            <person name="Bohne A."/>
        </authorList>
    </citation>
    <scope>NUCLEOTIDE SEQUENCE [LARGE SCALE GENOMIC DNA]</scope>
    <source>
        <strain evidence="1">ZFMK-TIS-60720</strain>
        <tissue evidence="1">Whole Organism</tissue>
    </source>
</reference>
<sequence length="77" mass="8575">MEPWDVSNATVARSAGLRNTRRVCVFHDKDQENEALHSAECSTDVLPCESLLPSPQSQCWPHRKMAVHKPPAPLLPS</sequence>
<evidence type="ECO:0000313" key="2">
    <source>
        <dbReference type="Proteomes" id="UP001364617"/>
    </source>
</evidence>
<gene>
    <name evidence="1" type="ORF">R3I93_002178</name>
</gene>
<dbReference type="AlphaFoldDB" id="A0AAN9HJN4"/>